<name>A0ABS9U587_9MICC</name>
<gene>
    <name evidence="2" type="ORF">L0M17_18040</name>
</gene>
<comment type="caution">
    <text evidence="2">The sequence shown here is derived from an EMBL/GenBank/DDBJ whole genome shotgun (WGS) entry which is preliminary data.</text>
</comment>
<protein>
    <submittedName>
        <fullName evidence="2">GNAT family N-acetyltransferase</fullName>
        <ecNumber evidence="2">2.3.1.-</ecNumber>
    </submittedName>
</protein>
<dbReference type="RefSeq" id="WP_241055778.1">
    <property type="nucleotide sequence ID" value="NZ_JAKZBV010000001.1"/>
</dbReference>
<proteinExistence type="predicted"/>
<keyword evidence="2" id="KW-0012">Acyltransferase</keyword>
<sequence length="151" mass="17523">MEVIPAEPEHRPLLRQLLELYRYDFSELDQSDVNENGFYGYRWLDAYWTESERHPFLFLVEGHPAGFALVRSGRATEMAEFFVLRKYRGQGIGTKAARSLFSRFPGKWLVSQVPGNDAATGFWRAVIPVPFHEQRLDNGQVRQSFDIPPFL</sequence>
<feature type="domain" description="N-acetyltransferase" evidence="1">
    <location>
        <begin position="1"/>
        <end position="148"/>
    </location>
</feature>
<reference evidence="2 3" key="1">
    <citation type="submission" date="2022-03" db="EMBL/GenBank/DDBJ databases">
        <title>Sinomonas sp. isolated from a soil.</title>
        <authorList>
            <person name="Han J."/>
            <person name="Kim D.-U."/>
        </authorList>
    </citation>
    <scope>NUCLEOTIDE SEQUENCE [LARGE SCALE GENOMIC DNA]</scope>
    <source>
        <strain evidence="2 3">5-5</strain>
    </source>
</reference>
<keyword evidence="2" id="KW-0808">Transferase</keyword>
<dbReference type="SUPFAM" id="SSF55729">
    <property type="entry name" value="Acyl-CoA N-acyltransferases (Nat)"/>
    <property type="match status" value="1"/>
</dbReference>
<organism evidence="2 3">
    <name type="scientific">Sinomonas terrae</name>
    <dbReference type="NCBI Taxonomy" id="2908838"/>
    <lineage>
        <taxon>Bacteria</taxon>
        <taxon>Bacillati</taxon>
        <taxon>Actinomycetota</taxon>
        <taxon>Actinomycetes</taxon>
        <taxon>Micrococcales</taxon>
        <taxon>Micrococcaceae</taxon>
        <taxon>Sinomonas</taxon>
    </lineage>
</organism>
<dbReference type="Pfam" id="PF00583">
    <property type="entry name" value="Acetyltransf_1"/>
    <property type="match status" value="1"/>
</dbReference>
<dbReference type="EC" id="2.3.1.-" evidence="2"/>
<dbReference type="EMBL" id="JAKZBV010000001">
    <property type="protein sequence ID" value="MCH6471844.1"/>
    <property type="molecule type" value="Genomic_DNA"/>
</dbReference>
<accession>A0ABS9U587</accession>
<dbReference type="Gene3D" id="3.40.630.30">
    <property type="match status" value="1"/>
</dbReference>
<evidence type="ECO:0000313" key="2">
    <source>
        <dbReference type="EMBL" id="MCH6471844.1"/>
    </source>
</evidence>
<dbReference type="InterPro" id="IPR016181">
    <property type="entry name" value="Acyl_CoA_acyltransferase"/>
</dbReference>
<keyword evidence="3" id="KW-1185">Reference proteome</keyword>
<evidence type="ECO:0000313" key="3">
    <source>
        <dbReference type="Proteomes" id="UP001202922"/>
    </source>
</evidence>
<dbReference type="CDD" id="cd04301">
    <property type="entry name" value="NAT_SF"/>
    <property type="match status" value="1"/>
</dbReference>
<evidence type="ECO:0000259" key="1">
    <source>
        <dbReference type="PROSITE" id="PS51186"/>
    </source>
</evidence>
<dbReference type="Proteomes" id="UP001202922">
    <property type="component" value="Unassembled WGS sequence"/>
</dbReference>
<dbReference type="InterPro" id="IPR000182">
    <property type="entry name" value="GNAT_dom"/>
</dbReference>
<dbReference type="GO" id="GO:0016746">
    <property type="term" value="F:acyltransferase activity"/>
    <property type="evidence" value="ECO:0007669"/>
    <property type="project" value="UniProtKB-KW"/>
</dbReference>
<dbReference type="PROSITE" id="PS51186">
    <property type="entry name" value="GNAT"/>
    <property type="match status" value="1"/>
</dbReference>